<sequence length="220" mass="26328">MNKRDKAILDDLIRFRVLSRNQIITLHFSHLKNPVSNCNLVLKRLQDRNYIRSYKSFQPYVYAPYESKIKDNSQKIFHFLSIVDTYIELTKYDTPSNVLIEPKFGQKGTIECDMFCLFRNTPFMIEIQRNQYSEKVMQSKIERYEQFYLSNIWQQFHWQRQNKKVFPIVLMITDTHYQITSEYIKVVQVPNINSLMNMFSPMKKASTSNLAKQGIKIKIN</sequence>
<gene>
    <name evidence="1" type="ORF">BAGA_21015</name>
</gene>
<evidence type="ECO:0008006" key="3">
    <source>
        <dbReference type="Google" id="ProtNLM"/>
    </source>
</evidence>
<name>A0A073KIJ4_9BACI</name>
<dbReference type="Proteomes" id="UP000027778">
    <property type="component" value="Unassembled WGS sequence"/>
</dbReference>
<dbReference type="STRING" id="574375.AZF08_26330"/>
<keyword evidence="2" id="KW-1185">Reference proteome</keyword>
<dbReference type="AlphaFoldDB" id="A0A073KIJ4"/>
<evidence type="ECO:0000313" key="2">
    <source>
        <dbReference type="Proteomes" id="UP000027778"/>
    </source>
</evidence>
<protein>
    <recommendedName>
        <fullName evidence="3">Replication-relaxation</fullName>
    </recommendedName>
</protein>
<organism evidence="1 2">
    <name type="scientific">Bacillus gaemokensis</name>
    <dbReference type="NCBI Taxonomy" id="574375"/>
    <lineage>
        <taxon>Bacteria</taxon>
        <taxon>Bacillati</taxon>
        <taxon>Bacillota</taxon>
        <taxon>Bacilli</taxon>
        <taxon>Bacillales</taxon>
        <taxon>Bacillaceae</taxon>
        <taxon>Bacillus</taxon>
        <taxon>Bacillus cereus group</taxon>
    </lineage>
</organism>
<proteinExistence type="predicted"/>
<dbReference type="OrthoDB" id="2903198at2"/>
<reference evidence="1 2" key="1">
    <citation type="submission" date="2014-06" db="EMBL/GenBank/DDBJ databases">
        <title>Draft genome sequence of Bacillus gaemokensis JCM 15801 (MCCC 1A00707).</title>
        <authorList>
            <person name="Lai Q."/>
            <person name="Liu Y."/>
            <person name="Shao Z."/>
        </authorList>
    </citation>
    <scope>NUCLEOTIDE SEQUENCE [LARGE SCALE GENOMIC DNA]</scope>
    <source>
        <strain evidence="1 2">JCM 15801</strain>
    </source>
</reference>
<evidence type="ECO:0000313" key="1">
    <source>
        <dbReference type="EMBL" id="KEK22158.1"/>
    </source>
</evidence>
<accession>A0A073KIJ4</accession>
<dbReference type="eggNOG" id="ENOG5031VRT">
    <property type="taxonomic scope" value="Bacteria"/>
</dbReference>
<comment type="caution">
    <text evidence="1">The sequence shown here is derived from an EMBL/GenBank/DDBJ whole genome shotgun (WGS) entry which is preliminary data.</text>
</comment>
<dbReference type="EMBL" id="JOTM01000039">
    <property type="protein sequence ID" value="KEK22158.1"/>
    <property type="molecule type" value="Genomic_DNA"/>
</dbReference>
<dbReference type="RefSeq" id="WP_033678063.1">
    <property type="nucleotide sequence ID" value="NZ_JOTM01000039.1"/>
</dbReference>